<evidence type="ECO:0000256" key="1">
    <source>
        <dbReference type="SAM" id="Phobius"/>
    </source>
</evidence>
<sequence>MMHIVNKNHLSYIAKAFYIKLFLLFFLTFVIRYAKFNNEYELFNYLKHRLKLVFLPLFLIHNIKFIKYDAHCG</sequence>
<organism evidence="2 3">
    <name type="scientific">Candidatus Deianiraea vastatrix</name>
    <dbReference type="NCBI Taxonomy" id="2163644"/>
    <lineage>
        <taxon>Bacteria</taxon>
        <taxon>Pseudomonadati</taxon>
        <taxon>Pseudomonadota</taxon>
        <taxon>Alphaproteobacteria</taxon>
        <taxon>Rickettsiales</taxon>
        <taxon>Candidatus Deianiraeaceae</taxon>
        <taxon>Candidatus Deianiraea</taxon>
    </lineage>
</organism>
<feature type="transmembrane region" description="Helical" evidence="1">
    <location>
        <begin position="12"/>
        <end position="34"/>
    </location>
</feature>
<keyword evidence="1" id="KW-0812">Transmembrane</keyword>
<keyword evidence="1" id="KW-0472">Membrane</keyword>
<gene>
    <name evidence="2" type="ORF">Deia_00495</name>
</gene>
<dbReference type="Proteomes" id="UP000321934">
    <property type="component" value="Chromosome"/>
</dbReference>
<keyword evidence="3" id="KW-1185">Reference proteome</keyword>
<protein>
    <submittedName>
        <fullName evidence="2">Uncharacterized protein</fullName>
    </submittedName>
</protein>
<keyword evidence="1" id="KW-1133">Transmembrane helix</keyword>
<name>A0A5B8XD86_9RICK</name>
<accession>A0A5B8XD86</accession>
<reference evidence="2 3" key="1">
    <citation type="journal article" date="2019" name="ISME J.">
        <title>Deianiraea, an extracellular bacterium associated with the ciliate Paramecium, suggests an alternative scenario for the evolution of Rickettsiales.</title>
        <authorList>
            <person name="Castelli M."/>
            <person name="Sabaneyeva E."/>
            <person name="Lanzoni O."/>
            <person name="Lebedeva N."/>
            <person name="Floriano A.M."/>
            <person name="Gaiarsa S."/>
            <person name="Benken K."/>
            <person name="Modeo L."/>
            <person name="Bandi C."/>
            <person name="Potekhin A."/>
            <person name="Sassera D."/>
            <person name="Petroni G."/>
        </authorList>
    </citation>
    <scope>NUCLEOTIDE SEQUENCE [LARGE SCALE GENOMIC DNA]</scope>
    <source>
        <strain evidence="2">CyL4-1</strain>
    </source>
</reference>
<dbReference type="EMBL" id="CP029077">
    <property type="protein sequence ID" value="QED23292.1"/>
    <property type="molecule type" value="Genomic_DNA"/>
</dbReference>
<evidence type="ECO:0000313" key="3">
    <source>
        <dbReference type="Proteomes" id="UP000321934"/>
    </source>
</evidence>
<proteinExistence type="predicted"/>
<evidence type="ECO:0000313" key="2">
    <source>
        <dbReference type="EMBL" id="QED23292.1"/>
    </source>
</evidence>
<dbReference type="AlphaFoldDB" id="A0A5B8XD86"/>